<proteinExistence type="predicted"/>
<accession>A0ABP9KIY8</accession>
<dbReference type="PANTHER" id="PTHR33164:SF103">
    <property type="entry name" value="REGULATORY PROTEIN MARR"/>
    <property type="match status" value="1"/>
</dbReference>
<reference evidence="3" key="1">
    <citation type="journal article" date="2019" name="Int. J. Syst. Evol. Microbiol.">
        <title>The Global Catalogue of Microorganisms (GCM) 10K type strain sequencing project: providing services to taxonomists for standard genome sequencing and annotation.</title>
        <authorList>
            <consortium name="The Broad Institute Genomics Platform"/>
            <consortium name="The Broad Institute Genome Sequencing Center for Infectious Disease"/>
            <person name="Wu L."/>
            <person name="Ma J."/>
        </authorList>
    </citation>
    <scope>NUCLEOTIDE SEQUENCE [LARGE SCALE GENOMIC DNA]</scope>
    <source>
        <strain evidence="3">JCM 18410</strain>
    </source>
</reference>
<dbReference type="InterPro" id="IPR039422">
    <property type="entry name" value="MarR/SlyA-like"/>
</dbReference>
<dbReference type="InterPro" id="IPR036388">
    <property type="entry name" value="WH-like_DNA-bd_sf"/>
</dbReference>
<sequence length="160" mass="16901">MVARMPGTRTPVDSAAAHLAVALPALHRALDHRIRADFPHAGLPDGPLALLRLAAEREGVTVREAAEALLMKPNNVSALVSQLTGRGLLERRADPADRRVAHLYVTDLAREHLAEARALAERHLATAMRHLGEGEMAALGSALGALSSLTAHLRPAPGPA</sequence>
<organism evidence="2 3">
    <name type="scientific">Streptomyces similanensis</name>
    <dbReference type="NCBI Taxonomy" id="1274988"/>
    <lineage>
        <taxon>Bacteria</taxon>
        <taxon>Bacillati</taxon>
        <taxon>Actinomycetota</taxon>
        <taxon>Actinomycetes</taxon>
        <taxon>Kitasatosporales</taxon>
        <taxon>Streptomycetaceae</taxon>
        <taxon>Streptomyces</taxon>
    </lineage>
</organism>
<keyword evidence="3" id="KW-1185">Reference proteome</keyword>
<evidence type="ECO:0000313" key="3">
    <source>
        <dbReference type="Proteomes" id="UP001500124"/>
    </source>
</evidence>
<dbReference type="EMBL" id="BAABKC010000049">
    <property type="protein sequence ID" value="GAA5059576.1"/>
    <property type="molecule type" value="Genomic_DNA"/>
</dbReference>
<name>A0ABP9KIY8_9ACTN</name>
<evidence type="ECO:0000313" key="2">
    <source>
        <dbReference type="EMBL" id="GAA5059576.1"/>
    </source>
</evidence>
<dbReference type="SMART" id="SM00347">
    <property type="entry name" value="HTH_MARR"/>
    <property type="match status" value="1"/>
</dbReference>
<dbReference type="PROSITE" id="PS50995">
    <property type="entry name" value="HTH_MARR_2"/>
    <property type="match status" value="1"/>
</dbReference>
<evidence type="ECO:0000259" key="1">
    <source>
        <dbReference type="PROSITE" id="PS50995"/>
    </source>
</evidence>
<dbReference type="Proteomes" id="UP001500124">
    <property type="component" value="Unassembled WGS sequence"/>
</dbReference>
<protein>
    <submittedName>
        <fullName evidence="2">MarR family winged helix-turn-helix transcriptional regulator</fullName>
    </submittedName>
</protein>
<dbReference type="InterPro" id="IPR000835">
    <property type="entry name" value="HTH_MarR-typ"/>
</dbReference>
<comment type="caution">
    <text evidence="2">The sequence shown here is derived from an EMBL/GenBank/DDBJ whole genome shotgun (WGS) entry which is preliminary data.</text>
</comment>
<dbReference type="InterPro" id="IPR036390">
    <property type="entry name" value="WH_DNA-bd_sf"/>
</dbReference>
<dbReference type="SUPFAM" id="SSF46785">
    <property type="entry name" value="Winged helix' DNA-binding domain"/>
    <property type="match status" value="1"/>
</dbReference>
<dbReference type="Pfam" id="PF12802">
    <property type="entry name" value="MarR_2"/>
    <property type="match status" value="1"/>
</dbReference>
<dbReference type="Gene3D" id="1.10.10.10">
    <property type="entry name" value="Winged helix-like DNA-binding domain superfamily/Winged helix DNA-binding domain"/>
    <property type="match status" value="1"/>
</dbReference>
<gene>
    <name evidence="2" type="ORF">GCM10023336_35470</name>
</gene>
<feature type="domain" description="HTH marR-type" evidence="1">
    <location>
        <begin position="16"/>
        <end position="148"/>
    </location>
</feature>
<dbReference type="PANTHER" id="PTHR33164">
    <property type="entry name" value="TRANSCRIPTIONAL REGULATOR, MARR FAMILY"/>
    <property type="match status" value="1"/>
</dbReference>